<evidence type="ECO:0000256" key="3">
    <source>
        <dbReference type="PROSITE-ProRule" id="PRU10007"/>
    </source>
</evidence>
<dbReference type="PANTHER" id="PTHR11699">
    <property type="entry name" value="ALDEHYDE DEHYDROGENASE-RELATED"/>
    <property type="match status" value="1"/>
</dbReference>
<organism evidence="6 7">
    <name type="scientific">Actinacidiphila alni</name>
    <dbReference type="NCBI Taxonomy" id="380248"/>
    <lineage>
        <taxon>Bacteria</taxon>
        <taxon>Bacillati</taxon>
        <taxon>Actinomycetota</taxon>
        <taxon>Actinomycetes</taxon>
        <taxon>Kitasatosporales</taxon>
        <taxon>Streptomycetaceae</taxon>
        <taxon>Actinacidiphila</taxon>
    </lineage>
</organism>
<dbReference type="Gene3D" id="3.40.309.10">
    <property type="entry name" value="Aldehyde Dehydrogenase, Chain A, domain 2"/>
    <property type="match status" value="1"/>
</dbReference>
<evidence type="ECO:0000313" key="6">
    <source>
        <dbReference type="EMBL" id="SFF39341.1"/>
    </source>
</evidence>
<dbReference type="Pfam" id="PF00171">
    <property type="entry name" value="Aldedh"/>
    <property type="match status" value="1"/>
</dbReference>
<keyword evidence="2 4" id="KW-0560">Oxidoreductase</keyword>
<accession>A0A1I2IFK6</accession>
<proteinExistence type="inferred from homology"/>
<gene>
    <name evidence="6" type="ORF">SAMN05216251_11325</name>
</gene>
<comment type="similarity">
    <text evidence="1 4">Belongs to the aldehyde dehydrogenase family.</text>
</comment>
<dbReference type="Proteomes" id="UP000199323">
    <property type="component" value="Unassembled WGS sequence"/>
</dbReference>
<dbReference type="FunFam" id="3.40.605.10:FF:000026">
    <property type="entry name" value="Aldehyde dehydrogenase, putative"/>
    <property type="match status" value="1"/>
</dbReference>
<evidence type="ECO:0000313" key="7">
    <source>
        <dbReference type="Proteomes" id="UP000199323"/>
    </source>
</evidence>
<dbReference type="FunFam" id="3.40.309.10:FF:000012">
    <property type="entry name" value="Betaine aldehyde dehydrogenase"/>
    <property type="match status" value="1"/>
</dbReference>
<dbReference type="InterPro" id="IPR015590">
    <property type="entry name" value="Aldehyde_DH_dom"/>
</dbReference>
<dbReference type="InterPro" id="IPR016163">
    <property type="entry name" value="Ald_DH_C"/>
</dbReference>
<dbReference type="GO" id="GO:0016620">
    <property type="term" value="F:oxidoreductase activity, acting on the aldehyde or oxo group of donors, NAD or NADP as acceptor"/>
    <property type="evidence" value="ECO:0007669"/>
    <property type="project" value="InterPro"/>
</dbReference>
<evidence type="ECO:0000256" key="1">
    <source>
        <dbReference type="ARBA" id="ARBA00009986"/>
    </source>
</evidence>
<dbReference type="InterPro" id="IPR016161">
    <property type="entry name" value="Ald_DH/histidinol_DH"/>
</dbReference>
<reference evidence="7" key="1">
    <citation type="submission" date="2016-10" db="EMBL/GenBank/DDBJ databases">
        <authorList>
            <person name="Varghese N."/>
            <person name="Submissions S."/>
        </authorList>
    </citation>
    <scope>NUCLEOTIDE SEQUENCE [LARGE SCALE GENOMIC DNA]</scope>
    <source>
        <strain evidence="7">CGMCC 4.3510</strain>
    </source>
</reference>
<protein>
    <submittedName>
        <fullName evidence="6">Phenylacetaldehyde dehydrogenase</fullName>
    </submittedName>
</protein>
<dbReference type="InterPro" id="IPR029510">
    <property type="entry name" value="Ald_DH_CS_GLU"/>
</dbReference>
<evidence type="ECO:0000256" key="4">
    <source>
        <dbReference type="RuleBase" id="RU003345"/>
    </source>
</evidence>
<keyword evidence="7" id="KW-1185">Reference proteome</keyword>
<dbReference type="InterPro" id="IPR016160">
    <property type="entry name" value="Ald_DH_CS_CYS"/>
</dbReference>
<dbReference type="PROSITE" id="PS00070">
    <property type="entry name" value="ALDEHYDE_DEHYDR_CYS"/>
    <property type="match status" value="1"/>
</dbReference>
<dbReference type="RefSeq" id="WP_093715294.1">
    <property type="nucleotide sequence ID" value="NZ_FONG01000013.1"/>
</dbReference>
<dbReference type="Gene3D" id="3.40.605.10">
    <property type="entry name" value="Aldehyde Dehydrogenase, Chain A, domain 1"/>
    <property type="match status" value="1"/>
</dbReference>
<evidence type="ECO:0000256" key="2">
    <source>
        <dbReference type="ARBA" id="ARBA00023002"/>
    </source>
</evidence>
<dbReference type="OrthoDB" id="6882680at2"/>
<evidence type="ECO:0000259" key="5">
    <source>
        <dbReference type="Pfam" id="PF00171"/>
    </source>
</evidence>
<feature type="domain" description="Aldehyde dehydrogenase" evidence="5">
    <location>
        <begin position="21"/>
        <end position="483"/>
    </location>
</feature>
<dbReference type="PROSITE" id="PS00687">
    <property type="entry name" value="ALDEHYDE_DEHYDR_GLU"/>
    <property type="match status" value="1"/>
</dbReference>
<dbReference type="FunFam" id="3.40.605.10:FF:000007">
    <property type="entry name" value="NAD/NADP-dependent betaine aldehyde dehydrogenase"/>
    <property type="match status" value="1"/>
</dbReference>
<dbReference type="STRING" id="380248.SAMN05216251_11325"/>
<dbReference type="SUPFAM" id="SSF53720">
    <property type="entry name" value="ALDH-like"/>
    <property type="match status" value="1"/>
</dbReference>
<dbReference type="AlphaFoldDB" id="A0A1I2IFK6"/>
<dbReference type="EMBL" id="FONG01000013">
    <property type="protein sequence ID" value="SFF39341.1"/>
    <property type="molecule type" value="Genomic_DNA"/>
</dbReference>
<name>A0A1I2IFK6_9ACTN</name>
<sequence length="487" mass="51248">MTTTRPRLPSIPTKLLIDGDFVDARSAATFDSHDPATGEVLVAVAEAGAEDVDRAVAAARRAFEDGPWSRTLPADRERMLWRLAELVEAHADELALIESLDNGKPLPDALGDVAEAAATLRYYAGWATKITGRTVAMNRPGDWHAYTLRQPLGVVGQIVPWNFPLIMTSWKIGPALAAGNAVVLKPAEQTPLSALRLGELALEAGFPPGALNVIPGDGPVAGGSLAAHPDVDKIAFTGSTETGRLIVRAALGNFKKVSLELGGKSPNIVLADADLKEATGGAAVAIFSNQGEVCTAGSRLYVERAVFDEVVGGLAERAAAIRLGPGTEDGSQMGPLVSAEQLDRVSGLVARGVEQGATAVTGGRRRGEVGYFYEPTVLTGMSEDSVVVQQEIFGPVVVAIPFDRPEEIGRAVNNTDFGLAAGIWTRDVSRAHRIAAAVKAGTVYVNTYHTGDPGLPFGGYKQSGWGRELGEEGLDLYTEVKSVVVKL</sequence>
<feature type="active site" evidence="3">
    <location>
        <position position="260"/>
    </location>
</feature>
<dbReference type="InterPro" id="IPR016162">
    <property type="entry name" value="Ald_DH_N"/>
</dbReference>